<dbReference type="InterPro" id="IPR015424">
    <property type="entry name" value="PyrdxlP-dep_Trfase"/>
</dbReference>
<dbReference type="CDD" id="cd00616">
    <property type="entry name" value="AHBA_syn"/>
    <property type="match status" value="1"/>
</dbReference>
<organism evidence="13 14">
    <name type="scientific">Bradyrhizobium yuanmingense</name>
    <dbReference type="NCBI Taxonomy" id="108015"/>
    <lineage>
        <taxon>Bacteria</taxon>
        <taxon>Pseudomonadati</taxon>
        <taxon>Pseudomonadota</taxon>
        <taxon>Alphaproteobacteria</taxon>
        <taxon>Hyphomicrobiales</taxon>
        <taxon>Nitrobacteraceae</taxon>
        <taxon>Bradyrhizobium</taxon>
    </lineage>
</organism>
<dbReference type="STRING" id="108015.GA0061099_1012130"/>
<evidence type="ECO:0000256" key="10">
    <source>
        <dbReference type="PIRSR" id="PIRSR000390-1"/>
    </source>
</evidence>
<dbReference type="PIRSF" id="PIRSF000390">
    <property type="entry name" value="PLP_StrS"/>
    <property type="match status" value="1"/>
</dbReference>
<evidence type="ECO:0000256" key="4">
    <source>
        <dbReference type="ARBA" id="ARBA00022679"/>
    </source>
</evidence>
<feature type="modified residue" description="N6-(pyridoxal phosphate)lysine" evidence="11">
    <location>
        <position position="235"/>
    </location>
</feature>
<reference evidence="13 14" key="1">
    <citation type="submission" date="2015-09" db="EMBL/GenBank/DDBJ databases">
        <title>Draft Genome Sequence of the Strain BR 3267 (Bradyrhizobium yuanmingense) recommended as inoculant for cowpea in Brazil.</title>
        <authorList>
            <person name="Simoes-Araujo J.L."/>
            <person name="Zilli J.E."/>
        </authorList>
    </citation>
    <scope>NUCLEOTIDE SEQUENCE [LARGE SCALE GENOMIC DNA]</scope>
    <source>
        <strain evidence="13 14">BR3267</strain>
    </source>
</reference>
<dbReference type="GO" id="GO:0102933">
    <property type="term" value="F:GDP-4-dehydro-6-deoxy-D-mannose-4-aminotransferase activity"/>
    <property type="evidence" value="ECO:0007669"/>
    <property type="project" value="UniProtKB-EC"/>
</dbReference>
<dbReference type="Pfam" id="PF01041">
    <property type="entry name" value="DegT_DnrJ_EryC1"/>
    <property type="match status" value="1"/>
</dbReference>
<dbReference type="InterPro" id="IPR015421">
    <property type="entry name" value="PyrdxlP-dep_Trfase_major"/>
</dbReference>
<dbReference type="GO" id="GO:0030170">
    <property type="term" value="F:pyridoxal phosphate binding"/>
    <property type="evidence" value="ECO:0007669"/>
    <property type="project" value="TreeGrafter"/>
</dbReference>
<name>A0A0R3C6B2_9BRAD</name>
<dbReference type="AlphaFoldDB" id="A0A0R3C6B2"/>
<dbReference type="RefSeq" id="WP_057028702.1">
    <property type="nucleotide sequence ID" value="NZ_LJYF01000030.1"/>
</dbReference>
<evidence type="ECO:0000256" key="2">
    <source>
        <dbReference type="ARBA" id="ARBA00005125"/>
    </source>
</evidence>
<dbReference type="Proteomes" id="UP000051380">
    <property type="component" value="Unassembled WGS sequence"/>
</dbReference>
<evidence type="ECO:0000256" key="3">
    <source>
        <dbReference type="ARBA" id="ARBA00022576"/>
    </source>
</evidence>
<evidence type="ECO:0000313" key="14">
    <source>
        <dbReference type="Proteomes" id="UP000051380"/>
    </source>
</evidence>
<evidence type="ECO:0000313" key="13">
    <source>
        <dbReference type="EMBL" id="KRP93257.1"/>
    </source>
</evidence>
<dbReference type="GO" id="GO:0000271">
    <property type="term" value="P:polysaccharide biosynthetic process"/>
    <property type="evidence" value="ECO:0007669"/>
    <property type="project" value="TreeGrafter"/>
</dbReference>
<dbReference type="Gene3D" id="3.90.1150.10">
    <property type="entry name" value="Aspartate Aminotransferase, domain 1"/>
    <property type="match status" value="1"/>
</dbReference>
<comment type="caution">
    <text evidence="13">The sequence shown here is derived from an EMBL/GenBank/DDBJ whole genome shotgun (WGS) entry which is preliminary data.</text>
</comment>
<keyword evidence="4 13" id="KW-0808">Transferase</keyword>
<accession>A0A0R3C6B2</accession>
<dbReference type="NCBIfam" id="TIGR04181">
    <property type="entry name" value="NHT_00031"/>
    <property type="match status" value="1"/>
</dbReference>
<dbReference type="InterPro" id="IPR000653">
    <property type="entry name" value="DegT/StrS_aminotransferase"/>
</dbReference>
<dbReference type="PANTHER" id="PTHR30244:SF30">
    <property type="entry name" value="BLR5990 PROTEIN"/>
    <property type="match status" value="1"/>
</dbReference>
<dbReference type="PANTHER" id="PTHR30244">
    <property type="entry name" value="TRANSAMINASE"/>
    <property type="match status" value="1"/>
</dbReference>
<comment type="pathway">
    <text evidence="2">Bacterial outer membrane biogenesis; LPS O-antigen biosynthesis.</text>
</comment>
<comment type="cofactor">
    <cofactor evidence="1">
        <name>pyridoxal 5'-phosphate</name>
        <dbReference type="ChEBI" id="CHEBI:597326"/>
    </cofactor>
</comment>
<protein>
    <recommendedName>
        <fullName evidence="9">GDP-perosamine synthase</fullName>
        <ecNumber evidence="8">2.6.1.102</ecNumber>
    </recommendedName>
</protein>
<evidence type="ECO:0000256" key="8">
    <source>
        <dbReference type="ARBA" id="ARBA00066317"/>
    </source>
</evidence>
<dbReference type="InterPro" id="IPR015422">
    <property type="entry name" value="PyrdxlP-dep_Trfase_small"/>
</dbReference>
<evidence type="ECO:0000256" key="6">
    <source>
        <dbReference type="ARBA" id="ARBA00037999"/>
    </source>
</evidence>
<dbReference type="OrthoDB" id="9768668at2"/>
<dbReference type="InterPro" id="IPR026385">
    <property type="entry name" value="LegC-like"/>
</dbReference>
<evidence type="ECO:0000256" key="12">
    <source>
        <dbReference type="RuleBase" id="RU004508"/>
    </source>
</evidence>
<evidence type="ECO:0000256" key="5">
    <source>
        <dbReference type="ARBA" id="ARBA00022898"/>
    </source>
</evidence>
<evidence type="ECO:0000256" key="9">
    <source>
        <dbReference type="ARBA" id="ARBA00074221"/>
    </source>
</evidence>
<evidence type="ECO:0000256" key="1">
    <source>
        <dbReference type="ARBA" id="ARBA00001933"/>
    </source>
</evidence>
<dbReference type="EC" id="2.6.1.102" evidence="8"/>
<dbReference type="SUPFAM" id="SSF53383">
    <property type="entry name" value="PLP-dependent transferases"/>
    <property type="match status" value="1"/>
</dbReference>
<dbReference type="Gene3D" id="3.40.640.10">
    <property type="entry name" value="Type I PLP-dependent aspartate aminotransferase-like (Major domain)"/>
    <property type="match status" value="1"/>
</dbReference>
<dbReference type="FunFam" id="3.40.640.10:FF:000090">
    <property type="entry name" value="Pyridoxal phosphate-dependent aminotransferase"/>
    <property type="match status" value="1"/>
</dbReference>
<sequence>MSEAIVGTAATRSDLSTRTFDPKAVVDAVRRAAGTPNGILGLHEPVFAGNEVAYLEECIKSTFVSSVGPFVDRFERMLEEVTGAKRAVAVVNGTAALHACFRLAGVEPGDEVISPALTFIATTNAIAYCGAVPHFVDSSFATLGMDPRALAARLERIAERTPKGAVNRETGHRIAAISPMHTFGHPVELDEIAAIARDWGIALVEDAAESLGSTYKGHAVGSQARLAALSFNGNKIVTTGGGGAILTNDEELGRRAKHLTTTAKLPHKWAFVHDEIGFNYRLPNLNAALGCAQLEQLDGFLASKRRLAAAYERVFADVPGVSFSREPEGTTSNYWLNAILLDEAHAGRRDDLLTALNEAGFGARPAWTLMHRLPMFSDSPRGDLATAESIERRLINLPSSASIRARDE</sequence>
<dbReference type="EMBL" id="LJYF01000030">
    <property type="protein sequence ID" value="KRP93257.1"/>
    <property type="molecule type" value="Genomic_DNA"/>
</dbReference>
<evidence type="ECO:0000256" key="7">
    <source>
        <dbReference type="ARBA" id="ARBA00051587"/>
    </source>
</evidence>
<keyword evidence="5 11" id="KW-0663">Pyridoxal phosphate</keyword>
<gene>
    <name evidence="13" type="ORF">AOQ72_26925</name>
</gene>
<proteinExistence type="inferred from homology"/>
<keyword evidence="3 13" id="KW-0032">Aminotransferase</keyword>
<feature type="active site" description="Proton acceptor" evidence="10">
    <location>
        <position position="235"/>
    </location>
</feature>
<evidence type="ECO:0000256" key="11">
    <source>
        <dbReference type="PIRSR" id="PIRSR000390-2"/>
    </source>
</evidence>
<comment type="similarity">
    <text evidence="6 12">Belongs to the DegT/DnrJ/EryC1 family.</text>
</comment>
<comment type="catalytic activity">
    <reaction evidence="7">
        <text>GDP-alpha-D-perosamine + 2-oxoglutarate = GDP-4-dehydro-alpha-D-rhamnose + L-glutamate</text>
        <dbReference type="Rhea" id="RHEA:36779"/>
        <dbReference type="ChEBI" id="CHEBI:16810"/>
        <dbReference type="ChEBI" id="CHEBI:29985"/>
        <dbReference type="ChEBI" id="CHEBI:57964"/>
        <dbReference type="ChEBI" id="CHEBI:73996"/>
        <dbReference type="EC" id="2.6.1.102"/>
    </reaction>
</comment>